<accession>A0ACD5WYB1</accession>
<sequence>MAIDRQSERVILRRMYAFLKSRKLDATAYTLEHEARLRLALCHAVKVISQGRWRTADKYLSSFFGGKDGHAPSAALYVVRFERLIRALELGSHAWALQHYHSKVSPLVDNLNLPDEVAARLACVRALSCSDLATLRRNHPDDRQYRRERAAKFFGYYKQCGDMSLCTQDLGEDNLPRVRRAAALGLRRYARPRGKRSAESVAEVFQTRREFLRAGDHAPFLCF</sequence>
<name>A0ACD5WYB1_AVESA</name>
<reference evidence="1" key="1">
    <citation type="submission" date="2021-05" db="EMBL/GenBank/DDBJ databases">
        <authorList>
            <person name="Scholz U."/>
            <person name="Mascher M."/>
            <person name="Fiebig A."/>
        </authorList>
    </citation>
    <scope>NUCLEOTIDE SEQUENCE [LARGE SCALE GENOMIC DNA]</scope>
</reference>
<reference evidence="1" key="2">
    <citation type="submission" date="2025-09" db="UniProtKB">
        <authorList>
            <consortium name="EnsemblPlants"/>
        </authorList>
    </citation>
    <scope>IDENTIFICATION</scope>
</reference>
<dbReference type="Proteomes" id="UP001732700">
    <property type="component" value="Chromosome 4C"/>
</dbReference>
<protein>
    <submittedName>
        <fullName evidence="1">Uncharacterized protein</fullName>
    </submittedName>
</protein>
<proteinExistence type="predicted"/>
<organism evidence="1 2">
    <name type="scientific">Avena sativa</name>
    <name type="common">Oat</name>
    <dbReference type="NCBI Taxonomy" id="4498"/>
    <lineage>
        <taxon>Eukaryota</taxon>
        <taxon>Viridiplantae</taxon>
        <taxon>Streptophyta</taxon>
        <taxon>Embryophyta</taxon>
        <taxon>Tracheophyta</taxon>
        <taxon>Spermatophyta</taxon>
        <taxon>Magnoliopsida</taxon>
        <taxon>Liliopsida</taxon>
        <taxon>Poales</taxon>
        <taxon>Poaceae</taxon>
        <taxon>BOP clade</taxon>
        <taxon>Pooideae</taxon>
        <taxon>Poodae</taxon>
        <taxon>Poeae</taxon>
        <taxon>Poeae Chloroplast Group 1 (Aveneae type)</taxon>
        <taxon>Aveninae</taxon>
        <taxon>Avena</taxon>
    </lineage>
</organism>
<evidence type="ECO:0000313" key="2">
    <source>
        <dbReference type="Proteomes" id="UP001732700"/>
    </source>
</evidence>
<dbReference type="EnsemblPlants" id="AVESA.00010b.r2.4CG1285200.1">
    <property type="protein sequence ID" value="AVESA.00010b.r2.4CG1285200.1.CDS.1"/>
    <property type="gene ID" value="AVESA.00010b.r2.4CG1285200"/>
</dbReference>
<keyword evidence="2" id="KW-1185">Reference proteome</keyword>
<evidence type="ECO:0000313" key="1">
    <source>
        <dbReference type="EnsemblPlants" id="AVESA.00010b.r2.4CG1285200.1.CDS.1"/>
    </source>
</evidence>